<feature type="region of interest" description="Disordered" evidence="1">
    <location>
        <begin position="126"/>
        <end position="165"/>
    </location>
</feature>
<feature type="compositionally biased region" description="Basic and acidic residues" evidence="1">
    <location>
        <begin position="40"/>
        <end position="50"/>
    </location>
</feature>
<dbReference type="AlphaFoldDB" id="A0A8J2T703"/>
<evidence type="ECO:0000313" key="2">
    <source>
        <dbReference type="EMBL" id="CDF89318.1"/>
    </source>
</evidence>
<sequence length="227" mass="25097">MVDYQKNSSSSSQPAATRNNGAKRNGGSGDRTRMSGTRSDGSRNRQENNKTTKGRNNKRTSAGSSAGAKITKQESDCEVSKVSKNTPKPNMVDGAMQTSTPLRLHLDGMFGAAIAGGYQRPCLRSVESESTEEEDDDVTSEMGGFVTTPLSSRRSSSPRALPNTKDMECSHDHFVKYEWAQGLGKQQYLYSQSEVPRCFEDLENSHEQKLLCITKQLKEMVRTRNDQ</sequence>
<proteinExistence type="predicted"/>
<dbReference type="EMBL" id="HG316457">
    <property type="protein sequence ID" value="CDF89318.1"/>
    <property type="molecule type" value="Genomic_DNA"/>
</dbReference>
<dbReference type="Proteomes" id="UP000019375">
    <property type="component" value="Unassembled WGS sequence"/>
</dbReference>
<feature type="compositionally biased region" description="Acidic residues" evidence="1">
    <location>
        <begin position="129"/>
        <end position="139"/>
    </location>
</feature>
<keyword evidence="3" id="KW-1185">Reference proteome</keyword>
<feature type="compositionally biased region" description="Basic and acidic residues" evidence="1">
    <location>
        <begin position="71"/>
        <end position="81"/>
    </location>
</feature>
<evidence type="ECO:0000313" key="3">
    <source>
        <dbReference type="Proteomes" id="UP000019375"/>
    </source>
</evidence>
<evidence type="ECO:0000256" key="1">
    <source>
        <dbReference type="SAM" id="MobiDB-lite"/>
    </source>
</evidence>
<feature type="compositionally biased region" description="Low complexity" evidence="1">
    <location>
        <begin position="149"/>
        <end position="162"/>
    </location>
</feature>
<dbReference type="OrthoDB" id="10484280at2759"/>
<reference evidence="3" key="1">
    <citation type="journal article" date="2013" name="Genome Announc.">
        <title>Genome sequence of the food spoilage yeast Zygosaccharomyces bailii CLIB 213(T).</title>
        <authorList>
            <person name="Galeote V."/>
            <person name="Bigey F."/>
            <person name="Devillers H."/>
            <person name="Neuveglise C."/>
            <person name="Dequin S."/>
        </authorList>
    </citation>
    <scope>NUCLEOTIDE SEQUENCE [LARGE SCALE GENOMIC DNA]</scope>
    <source>
        <strain evidence="3">CLIB 213 / ATCC 58445 / CBS 680 / CCRC 21525 / NBRC 1098 / NCYC 1416 / NRRL Y-2227</strain>
    </source>
</reference>
<feature type="compositionally biased region" description="Polar residues" evidence="1">
    <location>
        <begin position="1"/>
        <end position="22"/>
    </location>
</feature>
<feature type="region of interest" description="Disordered" evidence="1">
    <location>
        <begin position="1"/>
        <end position="98"/>
    </location>
</feature>
<accession>A0A8J2T703</accession>
<organism evidence="2 3">
    <name type="scientific">Zygosaccharomyces bailii (strain CLIB 213 / ATCC 58445 / CBS 680 / BCRC 21525 / NBRC 1098 / NCYC 1416 / NRRL Y-2227)</name>
    <dbReference type="NCBI Taxonomy" id="1333698"/>
    <lineage>
        <taxon>Eukaryota</taxon>
        <taxon>Fungi</taxon>
        <taxon>Dikarya</taxon>
        <taxon>Ascomycota</taxon>
        <taxon>Saccharomycotina</taxon>
        <taxon>Saccharomycetes</taxon>
        <taxon>Saccharomycetales</taxon>
        <taxon>Saccharomycetaceae</taxon>
        <taxon>Zygosaccharomyces</taxon>
    </lineage>
</organism>
<gene>
    <name evidence="2" type="ORF">BN860_01376g</name>
</gene>
<name>A0A8J2T703_ZYGB2</name>
<protein>
    <submittedName>
        <fullName evidence="2">ZYBA0S04-01376g1_1</fullName>
    </submittedName>
</protein>